<evidence type="ECO:0000313" key="1">
    <source>
        <dbReference type="EMBL" id="PSB02004.1"/>
    </source>
</evidence>
<dbReference type="EMBL" id="PVWJ01000077">
    <property type="protein sequence ID" value="PSB02004.1"/>
    <property type="molecule type" value="Genomic_DNA"/>
</dbReference>
<dbReference type="RefSeq" id="WP_106289521.1">
    <property type="nucleotide sequence ID" value="NZ_CAWNTC010000105.1"/>
</dbReference>
<reference evidence="1 2" key="1">
    <citation type="submission" date="2018-02" db="EMBL/GenBank/DDBJ databases">
        <authorList>
            <person name="Cohen D.B."/>
            <person name="Kent A.D."/>
        </authorList>
    </citation>
    <scope>NUCLEOTIDE SEQUENCE [LARGE SCALE GENOMIC DNA]</scope>
    <source>
        <strain evidence="1 2">CCAP 1448/3</strain>
    </source>
</reference>
<reference evidence="1 2" key="2">
    <citation type="submission" date="2018-03" db="EMBL/GenBank/DDBJ databases">
        <title>The ancient ancestry and fast evolution of plastids.</title>
        <authorList>
            <person name="Moore K.R."/>
            <person name="Magnabosco C."/>
            <person name="Momper L."/>
            <person name="Gold D.A."/>
            <person name="Bosak T."/>
            <person name="Fournier G.P."/>
        </authorList>
    </citation>
    <scope>NUCLEOTIDE SEQUENCE [LARGE SCALE GENOMIC DNA]</scope>
    <source>
        <strain evidence="1 2">CCAP 1448/3</strain>
    </source>
</reference>
<comment type="caution">
    <text evidence="1">The sequence shown here is derived from an EMBL/GenBank/DDBJ whole genome shotgun (WGS) entry which is preliminary data.</text>
</comment>
<evidence type="ECO:0000313" key="2">
    <source>
        <dbReference type="Proteomes" id="UP000238762"/>
    </source>
</evidence>
<proteinExistence type="predicted"/>
<protein>
    <recommendedName>
        <fullName evidence="3">Outer membrane protein beta-barrel domain-containing protein</fullName>
    </recommendedName>
</protein>
<gene>
    <name evidence="1" type="ORF">C7B64_15260</name>
</gene>
<name>A0A2T1C1D2_9CYAN</name>
<accession>A0A2T1C1D2</accession>
<evidence type="ECO:0008006" key="3">
    <source>
        <dbReference type="Google" id="ProtNLM"/>
    </source>
</evidence>
<dbReference type="OrthoDB" id="530424at2"/>
<dbReference type="SUPFAM" id="SSF56925">
    <property type="entry name" value="OMPA-like"/>
    <property type="match status" value="1"/>
</dbReference>
<dbReference type="InterPro" id="IPR011250">
    <property type="entry name" value="OMP/PagP_B-barrel"/>
</dbReference>
<sequence length="167" mass="17184">MKRISWAIAIATSSVIIGLNPIVARSGPAYGSYVGVGGNLGFSQSENQDGKPLGGVISVRYKMLEIPISLRSQALLGSGQAIVPSISYDLPLNWQTDAYVGAGVALPISSSDSPVGNKTSLVIQPGIDYSLPNSNAVLFGNAVVSLDAYEEGGGAAISIQGGVGWRF</sequence>
<keyword evidence="2" id="KW-1185">Reference proteome</keyword>
<dbReference type="AlphaFoldDB" id="A0A2T1C1D2"/>
<organism evidence="1 2">
    <name type="scientific">Merismopedia glauca CCAP 1448/3</name>
    <dbReference type="NCBI Taxonomy" id="1296344"/>
    <lineage>
        <taxon>Bacteria</taxon>
        <taxon>Bacillati</taxon>
        <taxon>Cyanobacteriota</taxon>
        <taxon>Cyanophyceae</taxon>
        <taxon>Synechococcales</taxon>
        <taxon>Merismopediaceae</taxon>
        <taxon>Merismopedia</taxon>
    </lineage>
</organism>
<dbReference type="Proteomes" id="UP000238762">
    <property type="component" value="Unassembled WGS sequence"/>
</dbReference>